<keyword evidence="3" id="KW-1185">Reference proteome</keyword>
<evidence type="ECO:0000313" key="3">
    <source>
        <dbReference type="Proteomes" id="UP000532769"/>
    </source>
</evidence>
<dbReference type="EMBL" id="JAASRS010000001">
    <property type="protein sequence ID" value="NIK14952.1"/>
    <property type="molecule type" value="Genomic_DNA"/>
</dbReference>
<dbReference type="AlphaFoldDB" id="A0A846MEA7"/>
<keyword evidence="1" id="KW-0472">Membrane</keyword>
<gene>
    <name evidence="2" type="ORF">BDD39_001462</name>
</gene>
<comment type="caution">
    <text evidence="2">The sequence shown here is derived from an EMBL/GenBank/DDBJ whole genome shotgun (WGS) entry which is preliminary data.</text>
</comment>
<evidence type="ECO:0000313" key="2">
    <source>
        <dbReference type="EMBL" id="NIK14952.1"/>
    </source>
</evidence>
<name>A0A846MEA7_9BACL</name>
<keyword evidence="1" id="KW-1133">Transmembrane helix</keyword>
<evidence type="ECO:0000256" key="1">
    <source>
        <dbReference type="SAM" id="Phobius"/>
    </source>
</evidence>
<keyword evidence="1" id="KW-0812">Transmembrane</keyword>
<organism evidence="2 3">
    <name type="scientific">Saccharococcus thermophilus</name>
    <dbReference type="NCBI Taxonomy" id="29396"/>
    <lineage>
        <taxon>Bacteria</taxon>
        <taxon>Bacillati</taxon>
        <taxon>Bacillota</taxon>
        <taxon>Bacilli</taxon>
        <taxon>Bacillales</taxon>
        <taxon>Anoxybacillaceae</taxon>
        <taxon>Saccharococcus</taxon>
    </lineage>
</organism>
<sequence length="60" mass="7157">MKKWLFLIILFIWFTFCNHLDILLGIHKKNINYYLIVFPLGLGISLLILYLFLNSGKNKK</sequence>
<feature type="transmembrane region" description="Helical" evidence="1">
    <location>
        <begin position="33"/>
        <end position="53"/>
    </location>
</feature>
<dbReference type="Proteomes" id="UP000532769">
    <property type="component" value="Unassembled WGS sequence"/>
</dbReference>
<proteinExistence type="predicted"/>
<reference evidence="2 3" key="1">
    <citation type="submission" date="2020-03" db="EMBL/GenBank/DDBJ databases">
        <title>Genomic Encyclopedia of Archaeal and Bacterial Type Strains, Phase II (KMG-II): from individual species to whole genera.</title>
        <authorList>
            <person name="Goeker M."/>
        </authorList>
    </citation>
    <scope>NUCLEOTIDE SEQUENCE [LARGE SCALE GENOMIC DNA]</scope>
    <source>
        <strain evidence="2 3">DSM 4749</strain>
    </source>
</reference>
<protein>
    <submittedName>
        <fullName evidence="2">Putative membrane protein</fullName>
    </submittedName>
</protein>
<accession>A0A846MEA7</accession>